<feature type="transmembrane region" description="Helical" evidence="1">
    <location>
        <begin position="113"/>
        <end position="130"/>
    </location>
</feature>
<dbReference type="OrthoDB" id="4424890at2"/>
<keyword evidence="1" id="KW-0472">Membrane</keyword>
<feature type="transmembrane region" description="Helical" evidence="1">
    <location>
        <begin position="79"/>
        <end position="101"/>
    </location>
</feature>
<sequence>MKELKIAFVFVGTIIGAGLASGQEILQFFTVYGSKGFLGIILCCIFYIFFSKIIIELSIKFKFKSYKDFMDFIFGRFSLLSDIIYSFFIFASNVIMISGSATMLYEYFHIDKKIAVIFVSLIVLIISLFSTKGIIEFNSLVVPFSTLNILVLGLFVFFTQKNAFYHISSIYKPLKSNWITSSIIYSAFNIMSLVGVFTPMMDEIKNKGAFLKGSIIGSIILTIMASFINFSIMSFYPQSFIKEIPNLYIAKFYGKILPTNLLIAIWLEMISTEISDIYALSNRFKSLLKLSYRKTVFLIIAVSIPFSLISFSKLIRIIYPLYGVISLIFLIISSIKAFLIR</sequence>
<evidence type="ECO:0000313" key="2">
    <source>
        <dbReference type="EMBL" id="SEF79015.1"/>
    </source>
</evidence>
<proteinExistence type="predicted"/>
<feature type="transmembrane region" description="Helical" evidence="1">
    <location>
        <begin position="38"/>
        <end position="59"/>
    </location>
</feature>
<feature type="transmembrane region" description="Helical" evidence="1">
    <location>
        <begin position="137"/>
        <end position="158"/>
    </location>
</feature>
<feature type="transmembrane region" description="Helical" evidence="1">
    <location>
        <begin position="209"/>
        <end position="232"/>
    </location>
</feature>
<organism evidence="2 3">
    <name type="scientific">Caloramator fervidus</name>
    <dbReference type="NCBI Taxonomy" id="29344"/>
    <lineage>
        <taxon>Bacteria</taxon>
        <taxon>Bacillati</taxon>
        <taxon>Bacillota</taxon>
        <taxon>Clostridia</taxon>
        <taxon>Eubacteriales</taxon>
        <taxon>Clostridiaceae</taxon>
        <taxon>Caloramator</taxon>
    </lineage>
</organism>
<evidence type="ECO:0000256" key="1">
    <source>
        <dbReference type="SAM" id="Phobius"/>
    </source>
</evidence>
<dbReference type="PANTHER" id="PTHR37814:SF1">
    <property type="entry name" value="MEMBRANE PROTEIN"/>
    <property type="match status" value="1"/>
</dbReference>
<keyword evidence="1" id="KW-0812">Transmembrane</keyword>
<protein>
    <submittedName>
        <fullName evidence="2">Uncharacterized membrane protein YkvI</fullName>
    </submittedName>
</protein>
<feature type="transmembrane region" description="Helical" evidence="1">
    <location>
        <begin position="252"/>
        <end position="270"/>
    </location>
</feature>
<dbReference type="PANTHER" id="PTHR37814">
    <property type="entry name" value="CONSERVED MEMBRANE PROTEIN"/>
    <property type="match status" value="1"/>
</dbReference>
<accession>A0A1H5UVB7</accession>
<dbReference type="RefSeq" id="WP_103895999.1">
    <property type="nucleotide sequence ID" value="NZ_FNUK01000011.1"/>
</dbReference>
<dbReference type="Proteomes" id="UP000242850">
    <property type="component" value="Unassembled WGS sequence"/>
</dbReference>
<reference evidence="3" key="1">
    <citation type="submission" date="2016-10" db="EMBL/GenBank/DDBJ databases">
        <authorList>
            <person name="Varghese N."/>
            <person name="Submissions S."/>
        </authorList>
    </citation>
    <scope>NUCLEOTIDE SEQUENCE [LARGE SCALE GENOMIC DNA]</scope>
    <source>
        <strain evidence="3">DSM 5463</strain>
    </source>
</reference>
<feature type="transmembrane region" description="Helical" evidence="1">
    <location>
        <begin position="178"/>
        <end position="197"/>
    </location>
</feature>
<name>A0A1H5UVB7_9CLOT</name>
<keyword evidence="3" id="KW-1185">Reference proteome</keyword>
<gene>
    <name evidence="2" type="ORF">SAMN05660865_01021</name>
</gene>
<dbReference type="InterPro" id="IPR038728">
    <property type="entry name" value="YkvI-like"/>
</dbReference>
<keyword evidence="1" id="KW-1133">Transmembrane helix</keyword>
<dbReference type="EMBL" id="FNUK01000011">
    <property type="protein sequence ID" value="SEF79015.1"/>
    <property type="molecule type" value="Genomic_DNA"/>
</dbReference>
<feature type="transmembrane region" description="Helical" evidence="1">
    <location>
        <begin position="317"/>
        <end position="339"/>
    </location>
</feature>
<feature type="transmembrane region" description="Helical" evidence="1">
    <location>
        <begin position="291"/>
        <end position="311"/>
    </location>
</feature>
<evidence type="ECO:0000313" key="3">
    <source>
        <dbReference type="Proteomes" id="UP000242850"/>
    </source>
</evidence>
<dbReference type="AlphaFoldDB" id="A0A1H5UVB7"/>